<keyword evidence="1" id="KW-0472">Membrane</keyword>
<accession>A0A5N6U965</accession>
<evidence type="ECO:0000313" key="3">
    <source>
        <dbReference type="Proteomes" id="UP000325780"/>
    </source>
</evidence>
<keyword evidence="3" id="KW-1185">Reference proteome</keyword>
<protein>
    <submittedName>
        <fullName evidence="2">Uncharacterized protein</fullName>
    </submittedName>
</protein>
<dbReference type="Proteomes" id="UP000325780">
    <property type="component" value="Unassembled WGS sequence"/>
</dbReference>
<name>A0A5N6U965_ASPAV</name>
<feature type="transmembrane region" description="Helical" evidence="1">
    <location>
        <begin position="39"/>
        <end position="61"/>
    </location>
</feature>
<organism evidence="2 3">
    <name type="scientific">Aspergillus avenaceus</name>
    <dbReference type="NCBI Taxonomy" id="36643"/>
    <lineage>
        <taxon>Eukaryota</taxon>
        <taxon>Fungi</taxon>
        <taxon>Dikarya</taxon>
        <taxon>Ascomycota</taxon>
        <taxon>Pezizomycotina</taxon>
        <taxon>Eurotiomycetes</taxon>
        <taxon>Eurotiomycetidae</taxon>
        <taxon>Eurotiales</taxon>
        <taxon>Aspergillaceae</taxon>
        <taxon>Aspergillus</taxon>
        <taxon>Aspergillus subgen. Circumdati</taxon>
    </lineage>
</organism>
<dbReference type="EMBL" id="ML742024">
    <property type="protein sequence ID" value="KAE8155165.1"/>
    <property type="molecule type" value="Genomic_DNA"/>
</dbReference>
<evidence type="ECO:0000313" key="2">
    <source>
        <dbReference type="EMBL" id="KAE8155165.1"/>
    </source>
</evidence>
<evidence type="ECO:0000256" key="1">
    <source>
        <dbReference type="SAM" id="Phobius"/>
    </source>
</evidence>
<keyword evidence="1" id="KW-0812">Transmembrane</keyword>
<dbReference type="AlphaFoldDB" id="A0A5N6U965"/>
<gene>
    <name evidence="2" type="ORF">BDV25DRAFT_135213</name>
</gene>
<reference evidence="2 3" key="1">
    <citation type="submission" date="2019-04" db="EMBL/GenBank/DDBJ databases">
        <title>Friends and foes A comparative genomics study of 23 Aspergillus species from section Flavi.</title>
        <authorList>
            <consortium name="DOE Joint Genome Institute"/>
            <person name="Kjaerbolling I."/>
            <person name="Vesth T."/>
            <person name="Frisvad J.C."/>
            <person name="Nybo J.L."/>
            <person name="Theobald S."/>
            <person name="Kildgaard S."/>
            <person name="Isbrandt T."/>
            <person name="Kuo A."/>
            <person name="Sato A."/>
            <person name="Lyhne E.K."/>
            <person name="Kogle M.E."/>
            <person name="Wiebenga A."/>
            <person name="Kun R.S."/>
            <person name="Lubbers R.J."/>
            <person name="Makela M.R."/>
            <person name="Barry K."/>
            <person name="Chovatia M."/>
            <person name="Clum A."/>
            <person name="Daum C."/>
            <person name="Haridas S."/>
            <person name="He G."/>
            <person name="LaButti K."/>
            <person name="Lipzen A."/>
            <person name="Mondo S."/>
            <person name="Riley R."/>
            <person name="Salamov A."/>
            <person name="Simmons B.A."/>
            <person name="Magnuson J.K."/>
            <person name="Henrissat B."/>
            <person name="Mortensen U.H."/>
            <person name="Larsen T.O."/>
            <person name="Devries R.P."/>
            <person name="Grigoriev I.V."/>
            <person name="Machida M."/>
            <person name="Baker S.E."/>
            <person name="Andersen M.R."/>
        </authorList>
    </citation>
    <scope>NUCLEOTIDE SEQUENCE [LARGE SCALE GENOMIC DNA]</scope>
    <source>
        <strain evidence="2 3">IBT 18842</strain>
    </source>
</reference>
<keyword evidence="1" id="KW-1133">Transmembrane helix</keyword>
<proteinExistence type="predicted"/>
<sequence length="121" mass="13712">MFLWPCLVDGVDRIGHPVNRAFIGRFAHLHVGINIHPPLWSPAFLGVHFLGNLAPIVTIVLKLETRHAFNTWNHYPRHGDQLDLKFRAYEVPRVVDIWSAVVVRGTTRASVFIVTRVGTQA</sequence>